<evidence type="ECO:0000256" key="14">
    <source>
        <dbReference type="ARBA" id="ARBA00023136"/>
    </source>
</evidence>
<feature type="binding site" evidence="33">
    <location>
        <begin position="572"/>
        <end position="573"/>
    </location>
    <ligand>
        <name>L-glutamate</name>
        <dbReference type="ChEBI" id="CHEBI:29985"/>
    </ligand>
</feature>
<dbReference type="GO" id="GO:0103068">
    <property type="term" value="F:leukotriene C4 gamma-glutamyl transferase activity"/>
    <property type="evidence" value="ECO:0007669"/>
    <property type="project" value="UniProtKB-EC"/>
</dbReference>
<dbReference type="PANTHER" id="PTHR45027:SF2">
    <property type="entry name" value="GAMMA-GLUTAMYLTRANSFERASE 5"/>
    <property type="match status" value="1"/>
</dbReference>
<dbReference type="GO" id="GO:0006508">
    <property type="term" value="P:proteolysis"/>
    <property type="evidence" value="ECO:0007669"/>
    <property type="project" value="UniProtKB-KW"/>
</dbReference>
<keyword evidence="6" id="KW-0645">Protease</keyword>
<dbReference type="RefSeq" id="XP_020833265.1">
    <property type="nucleotide sequence ID" value="XM_020977606.1"/>
</dbReference>
<evidence type="ECO:0000256" key="9">
    <source>
        <dbReference type="ARBA" id="ARBA00022692"/>
    </source>
</evidence>
<evidence type="ECO:0000256" key="15">
    <source>
        <dbReference type="ARBA" id="ARBA00023145"/>
    </source>
</evidence>
<name>A0A6P5JGA6_PHACI</name>
<dbReference type="EC" id="3.4.19.13" evidence="5"/>
<keyword evidence="17" id="KW-0012">Acyltransferase</keyword>
<comment type="catalytic activity">
    <reaction evidence="19">
        <text>glutathione + H2O = L-cysteinylglycine + L-glutamate</text>
        <dbReference type="Rhea" id="RHEA:28807"/>
        <dbReference type="ChEBI" id="CHEBI:15377"/>
        <dbReference type="ChEBI" id="CHEBI:29985"/>
        <dbReference type="ChEBI" id="CHEBI:57925"/>
        <dbReference type="ChEBI" id="CHEBI:61694"/>
        <dbReference type="EC" id="3.4.19.13"/>
    </reaction>
    <physiologicalReaction direction="left-to-right" evidence="19">
        <dbReference type="Rhea" id="RHEA:28808"/>
    </physiologicalReaction>
</comment>
<evidence type="ECO:0000256" key="18">
    <source>
        <dbReference type="ARBA" id="ARBA00033643"/>
    </source>
</evidence>
<evidence type="ECO:0000256" key="13">
    <source>
        <dbReference type="ARBA" id="ARBA00022989"/>
    </source>
</evidence>
<dbReference type="CTD" id="2687"/>
<feature type="active site" description="Nucleophile" evidence="32">
    <location>
        <position position="492"/>
    </location>
</feature>
<dbReference type="FunFam" id="3.60.20.40:FF:000005">
    <property type="entry name" value="gamma-glutamyltransferase 5 isoform X3"/>
    <property type="match status" value="1"/>
</dbReference>
<evidence type="ECO:0000256" key="20">
    <source>
        <dbReference type="ARBA" id="ARBA00047169"/>
    </source>
</evidence>
<keyword evidence="16" id="KW-0325">Glycoprotein</keyword>
<keyword evidence="9 34" id="KW-0812">Transmembrane</keyword>
<evidence type="ECO:0000256" key="11">
    <source>
        <dbReference type="ARBA" id="ARBA00022801"/>
    </source>
</evidence>
<evidence type="ECO:0000256" key="26">
    <source>
        <dbReference type="ARBA" id="ARBA00071554"/>
    </source>
</evidence>
<evidence type="ECO:0000256" key="32">
    <source>
        <dbReference type="PIRSR" id="PIRSR600101-1"/>
    </source>
</evidence>
<evidence type="ECO:0000256" key="24">
    <source>
        <dbReference type="ARBA" id="ARBA00060714"/>
    </source>
</evidence>
<comment type="pathway">
    <text evidence="24">Lipid metabolism; leukotriene D4 biosynthesis.</text>
</comment>
<dbReference type="InterPro" id="IPR000101">
    <property type="entry name" value="GGT_peptidase"/>
</dbReference>
<evidence type="ECO:0000256" key="19">
    <source>
        <dbReference type="ARBA" id="ARBA00033701"/>
    </source>
</evidence>
<dbReference type="SUPFAM" id="SSF56235">
    <property type="entry name" value="N-terminal nucleophile aminohydrolases (Ntn hydrolases)"/>
    <property type="match status" value="1"/>
</dbReference>
<evidence type="ECO:0000256" key="33">
    <source>
        <dbReference type="PIRSR" id="PIRSR600101-2"/>
    </source>
</evidence>
<dbReference type="AlphaFoldDB" id="A0A6P5JGA6"/>
<feature type="binding site" evidence="33">
    <location>
        <position position="549"/>
    </location>
    <ligand>
        <name>L-glutamate</name>
        <dbReference type="ChEBI" id="CHEBI:29985"/>
    </ligand>
</feature>
<dbReference type="EC" id="3.4.19.14" evidence="25"/>
<comment type="pathway">
    <text evidence="2">Sulfur metabolism; glutathione metabolism.</text>
</comment>
<dbReference type="InterPro" id="IPR043137">
    <property type="entry name" value="GGT_ssub_C"/>
</dbReference>
<keyword evidence="14 34" id="KW-0472">Membrane</keyword>
<evidence type="ECO:0000256" key="5">
    <source>
        <dbReference type="ARBA" id="ARBA00012760"/>
    </source>
</evidence>
<dbReference type="GO" id="GO:0036374">
    <property type="term" value="F:glutathione hydrolase activity"/>
    <property type="evidence" value="ECO:0007669"/>
    <property type="project" value="UniProtKB-EC"/>
</dbReference>
<dbReference type="GO" id="GO:0006750">
    <property type="term" value="P:glutathione biosynthetic process"/>
    <property type="evidence" value="ECO:0007669"/>
    <property type="project" value="UniProtKB-KW"/>
</dbReference>
<comment type="catalytic activity">
    <reaction evidence="22">
        <text>an N-terminal (5-L-glutamyl)-[peptide] + an alpha-amino acid = 5-L-glutamyl amino acid + an N-terminal L-alpha-aminoacyl-[peptide]</text>
        <dbReference type="Rhea" id="RHEA:23904"/>
        <dbReference type="Rhea" id="RHEA-COMP:9780"/>
        <dbReference type="Rhea" id="RHEA-COMP:9795"/>
        <dbReference type="ChEBI" id="CHEBI:77644"/>
        <dbReference type="ChEBI" id="CHEBI:78597"/>
        <dbReference type="ChEBI" id="CHEBI:78599"/>
        <dbReference type="ChEBI" id="CHEBI:78608"/>
        <dbReference type="EC" id="2.3.2.2"/>
    </reaction>
    <physiologicalReaction direction="left-to-right" evidence="22">
        <dbReference type="Rhea" id="RHEA:23905"/>
    </physiologicalReaction>
</comment>
<organism evidence="35 36">
    <name type="scientific">Phascolarctos cinereus</name>
    <name type="common">Koala</name>
    <dbReference type="NCBI Taxonomy" id="38626"/>
    <lineage>
        <taxon>Eukaryota</taxon>
        <taxon>Metazoa</taxon>
        <taxon>Chordata</taxon>
        <taxon>Craniata</taxon>
        <taxon>Vertebrata</taxon>
        <taxon>Euteleostomi</taxon>
        <taxon>Mammalia</taxon>
        <taxon>Metatheria</taxon>
        <taxon>Diprotodontia</taxon>
        <taxon>Phascolarctidae</taxon>
        <taxon>Phascolarctos</taxon>
    </lineage>
</organism>
<evidence type="ECO:0000256" key="21">
    <source>
        <dbReference type="ARBA" id="ARBA00050507"/>
    </source>
</evidence>
<dbReference type="InParanoid" id="A0A6P5JGA6"/>
<evidence type="ECO:0000256" key="30">
    <source>
        <dbReference type="ARBA" id="ARBA00081975"/>
    </source>
</evidence>
<dbReference type="EC" id="2.3.2.2" evidence="4"/>
<keyword evidence="15" id="KW-0865">Zymogen</keyword>
<keyword evidence="11" id="KW-0378">Hydrolase</keyword>
<evidence type="ECO:0000256" key="2">
    <source>
        <dbReference type="ARBA" id="ARBA00005115"/>
    </source>
</evidence>
<evidence type="ECO:0000256" key="10">
    <source>
        <dbReference type="ARBA" id="ARBA00022751"/>
    </source>
</evidence>
<keyword evidence="7" id="KW-0808">Transferase</keyword>
<evidence type="ECO:0000256" key="3">
    <source>
        <dbReference type="ARBA" id="ARBA00009381"/>
    </source>
</evidence>
<keyword evidence="8" id="KW-0317">Glutathione biosynthesis</keyword>
<dbReference type="GO" id="GO:0019370">
    <property type="term" value="P:leukotriene biosynthetic process"/>
    <property type="evidence" value="ECO:0007669"/>
    <property type="project" value="UniProtKB-KW"/>
</dbReference>
<dbReference type="KEGG" id="pcw:110201750"/>
<evidence type="ECO:0000256" key="8">
    <source>
        <dbReference type="ARBA" id="ARBA00022684"/>
    </source>
</evidence>
<dbReference type="InterPro" id="IPR029055">
    <property type="entry name" value="Ntn_hydrolases_N"/>
</dbReference>
<comment type="catalytic activity">
    <reaction evidence="21">
        <text>S-[(2E,6E,10E)-geranylgeranyl]-L-glutathione + H2O = S-[(2E,6E,10E)-geranylgeranyl]-L-cysteinylglycine + L-glutamate</text>
        <dbReference type="Rhea" id="RHEA:65120"/>
        <dbReference type="ChEBI" id="CHEBI:15377"/>
        <dbReference type="ChEBI" id="CHEBI:29985"/>
        <dbReference type="ChEBI" id="CHEBI:156326"/>
        <dbReference type="ChEBI" id="CHEBI:156330"/>
    </reaction>
    <physiologicalReaction direction="left-to-right" evidence="21">
        <dbReference type="Rhea" id="RHEA:65121"/>
    </physiologicalReaction>
</comment>
<evidence type="ECO:0000256" key="4">
    <source>
        <dbReference type="ARBA" id="ARBA00012008"/>
    </source>
</evidence>
<proteinExistence type="inferred from homology"/>
<sequence length="690" mass="73565">MGPEAPSGSAPTVPSSPNPPAAAAVVSLALVPGAGLELGRYRPSELSWGCTLGKLETGCRRGNSLCQPPLLLLLLLLPLLLPLLLLPGSLPGSSILAGSPSALAMAKVGVRTACVILLALAILVAIIVLASTLALRSTCPERSYPTAAVAADSKRCSDIGRDILKQAGSPVDAAIAALVCTSVIHPQSMGLGGGVIFTIYNASTGEVEVINARETVPKTIPLTLQEFCKTDKLPGKGAYWIGVPGELRGYQLAHQRHGRLPWAQLFKPTIRLLQEGLRVSKVLNLFLNSSLSYAIYSSSLRQLFFNGEKPLAEGETLLWPELVHTLGSVAEKGADEFYKGSLAEDLLADLAKEGSVLTKEDLASFQAELVKPLTLSLGDYTLYSPPPPAGGAILGFVLNVLKGFHFPQDSLAQLQGKVSTYHRVVETLKFANGLKWKLRDPRSCPGCPDVYLDLLTEELAQKVRDLISPQGNHTPSYYNISFPSMAGQDTGTSHVAILGPDGSAVSATSTINTPDSGQSSRLKDLPLSRFGSMVYSPKTGLILNNQLLDLCWRTAPGSSPLLGPVPGERPPSSMVPSILISKDQKSKLVIGGSGGQLILPATALAIMNNLWFGLDLHEAIKAKILHVSPTTKVQFEQGFDKEVQNELINCGHEYKKKHFWLNVVQAVARDKLGCIYAESDDRKQGEAAGY</sequence>
<dbReference type="Pfam" id="PF01019">
    <property type="entry name" value="G_glu_transpept"/>
    <property type="match status" value="1"/>
</dbReference>
<evidence type="ECO:0000256" key="31">
    <source>
        <dbReference type="ARBA" id="ARBA00082872"/>
    </source>
</evidence>
<dbReference type="Gene3D" id="3.60.20.40">
    <property type="match status" value="1"/>
</dbReference>
<dbReference type="PANTHER" id="PTHR45027">
    <property type="entry name" value="PUTATIVE GLUTATHIONE HYDROLASE LIGHT CHAIN"/>
    <property type="match status" value="1"/>
</dbReference>
<feature type="binding site" evidence="33">
    <location>
        <begin position="510"/>
        <end position="512"/>
    </location>
    <ligand>
        <name>L-glutamate</name>
        <dbReference type="ChEBI" id="CHEBI:29985"/>
    </ligand>
</feature>
<dbReference type="GO" id="GO:0002951">
    <property type="term" value="F:leukotriene-C(4) hydrolase"/>
    <property type="evidence" value="ECO:0007669"/>
    <property type="project" value="UniProtKB-EC"/>
</dbReference>
<feature type="binding site" evidence="33">
    <location>
        <position position="213"/>
    </location>
    <ligand>
        <name>L-glutamate</name>
        <dbReference type="ChEBI" id="CHEBI:29985"/>
    </ligand>
</feature>
<feature type="binding site" evidence="33">
    <location>
        <position position="595"/>
    </location>
    <ligand>
        <name>L-glutamate</name>
        <dbReference type="ChEBI" id="CHEBI:29985"/>
    </ligand>
</feature>
<evidence type="ECO:0000256" key="34">
    <source>
        <dbReference type="SAM" id="Phobius"/>
    </source>
</evidence>
<comment type="catalytic activity">
    <reaction evidence="23">
        <text>leukotriene C4 + H2O = leukotriene D4 + L-glutamate</text>
        <dbReference type="Rhea" id="RHEA:31563"/>
        <dbReference type="ChEBI" id="CHEBI:15377"/>
        <dbReference type="ChEBI" id="CHEBI:29985"/>
        <dbReference type="ChEBI" id="CHEBI:57973"/>
        <dbReference type="ChEBI" id="CHEBI:63166"/>
        <dbReference type="EC" id="3.4.19.14"/>
    </reaction>
    <physiologicalReaction direction="left-to-right" evidence="23">
        <dbReference type="Rhea" id="RHEA:31564"/>
    </physiologicalReaction>
</comment>
<dbReference type="PRINTS" id="PR01210">
    <property type="entry name" value="GGTRANSPTASE"/>
</dbReference>
<keyword evidence="10" id="KW-0434">Leukotriene biosynthesis</keyword>
<evidence type="ECO:0000256" key="23">
    <source>
        <dbReference type="ARBA" id="ARBA00052640"/>
    </source>
</evidence>
<evidence type="ECO:0000256" key="7">
    <source>
        <dbReference type="ARBA" id="ARBA00022679"/>
    </source>
</evidence>
<dbReference type="Gene3D" id="1.10.246.130">
    <property type="match status" value="1"/>
</dbReference>
<dbReference type="FunCoup" id="A0A6P5JGA6">
    <property type="interactions" value="206"/>
</dbReference>
<keyword evidence="12" id="KW-0735">Signal-anchor</keyword>
<evidence type="ECO:0000313" key="35">
    <source>
        <dbReference type="Proteomes" id="UP000515140"/>
    </source>
</evidence>
<comment type="subunit">
    <text evidence="20">Heterodimer composed of the light and heavy chains. The active site is located in the light chain.</text>
</comment>
<dbReference type="GeneID" id="110201750"/>
<evidence type="ECO:0000256" key="25">
    <source>
        <dbReference type="ARBA" id="ARBA00066923"/>
    </source>
</evidence>
<dbReference type="FunFam" id="1.10.246.130:FF:000001">
    <property type="entry name" value="Gamma-glutamyltransferase 5 isoform 1"/>
    <property type="match status" value="1"/>
</dbReference>
<comment type="similarity">
    <text evidence="3">Belongs to the gamma-glutamyltransferase family.</text>
</comment>
<dbReference type="GO" id="GO:0006751">
    <property type="term" value="P:glutathione catabolic process"/>
    <property type="evidence" value="ECO:0007669"/>
    <property type="project" value="InterPro"/>
</dbReference>
<dbReference type="Proteomes" id="UP000515140">
    <property type="component" value="Unplaced"/>
</dbReference>
<evidence type="ECO:0000256" key="28">
    <source>
        <dbReference type="ARBA" id="ARBA00075858"/>
    </source>
</evidence>
<accession>A0A6P5JGA6</accession>
<feature type="transmembrane region" description="Helical" evidence="34">
    <location>
        <begin position="110"/>
        <end position="135"/>
    </location>
</feature>
<keyword evidence="35" id="KW-1185">Reference proteome</keyword>
<dbReference type="GO" id="GO:0006950">
    <property type="term" value="P:response to stress"/>
    <property type="evidence" value="ECO:0007669"/>
    <property type="project" value="UniProtKB-ARBA"/>
</dbReference>
<feature type="transmembrane region" description="Helical" evidence="34">
    <location>
        <begin position="70"/>
        <end position="90"/>
    </location>
</feature>
<evidence type="ECO:0000256" key="12">
    <source>
        <dbReference type="ARBA" id="ARBA00022968"/>
    </source>
</evidence>
<evidence type="ECO:0000256" key="27">
    <source>
        <dbReference type="ARBA" id="ARBA00075099"/>
    </source>
</evidence>
<gene>
    <name evidence="36" type="primary">GGT5</name>
</gene>
<reference evidence="36" key="1">
    <citation type="submission" date="2025-08" db="UniProtKB">
        <authorList>
            <consortium name="RefSeq"/>
        </authorList>
    </citation>
    <scope>IDENTIFICATION</scope>
    <source>
        <tissue evidence="36">Spleen</tissue>
    </source>
</reference>
<evidence type="ECO:0000256" key="16">
    <source>
        <dbReference type="ARBA" id="ARBA00023180"/>
    </source>
</evidence>
<evidence type="ECO:0000313" key="36">
    <source>
        <dbReference type="RefSeq" id="XP_020833265.1"/>
    </source>
</evidence>
<comment type="subcellular location">
    <subcellularLocation>
        <location evidence="1">Membrane</location>
        <topology evidence="1">Single-pass type II membrane protein</topology>
    </subcellularLocation>
</comment>
<evidence type="ECO:0000256" key="29">
    <source>
        <dbReference type="ARBA" id="ARBA00079251"/>
    </source>
</evidence>
<dbReference type="UniPathway" id="UPA00204"/>
<dbReference type="GO" id="GO:0016020">
    <property type="term" value="C:membrane"/>
    <property type="evidence" value="ECO:0007669"/>
    <property type="project" value="UniProtKB-SubCell"/>
</dbReference>
<evidence type="ECO:0000256" key="1">
    <source>
        <dbReference type="ARBA" id="ARBA00004606"/>
    </source>
</evidence>
<dbReference type="InterPro" id="IPR043138">
    <property type="entry name" value="GGT_lsub"/>
</dbReference>
<keyword evidence="13 34" id="KW-1133">Transmembrane helix</keyword>
<evidence type="ECO:0000256" key="17">
    <source>
        <dbReference type="ARBA" id="ARBA00023315"/>
    </source>
</evidence>
<evidence type="ECO:0000256" key="22">
    <source>
        <dbReference type="ARBA" id="ARBA00051446"/>
    </source>
</evidence>
<comment type="catalytic activity">
    <reaction evidence="18">
        <text>an S-substituted glutathione + H2O = an S-substituted L-cysteinylglycine + L-glutamate</text>
        <dbReference type="Rhea" id="RHEA:59468"/>
        <dbReference type="ChEBI" id="CHEBI:15377"/>
        <dbReference type="ChEBI" id="CHEBI:29985"/>
        <dbReference type="ChEBI" id="CHEBI:90779"/>
        <dbReference type="ChEBI" id="CHEBI:143103"/>
        <dbReference type="EC" id="3.4.19.13"/>
    </reaction>
    <physiologicalReaction direction="left-to-right" evidence="18">
        <dbReference type="Rhea" id="RHEA:59469"/>
    </physiologicalReaction>
</comment>
<evidence type="ECO:0000256" key="6">
    <source>
        <dbReference type="ARBA" id="ARBA00022670"/>
    </source>
</evidence>
<protein>
    <recommendedName>
        <fullName evidence="26">Glutathione hydrolase 5 proenzyme</fullName>
        <ecNumber evidence="4">2.3.2.2</ecNumber>
        <ecNumber evidence="5">3.4.19.13</ecNumber>
        <ecNumber evidence="25">3.4.19.14</ecNumber>
    </recommendedName>
    <alternativeName>
        <fullName evidence="31">Gamma-glutamyl leukotrienase</fullName>
    </alternativeName>
    <alternativeName>
        <fullName evidence="27">Gamma-glutamyltransferase 5</fullName>
    </alternativeName>
    <alternativeName>
        <fullName evidence="30">Gamma-glutamyltransferase-like activity 1</fullName>
    </alternativeName>
    <alternativeName>
        <fullName evidence="28">Gamma-glutamyltranspeptidase 5</fullName>
    </alternativeName>
    <alternativeName>
        <fullName evidence="29">Leukotriene-C4 hydrolase</fullName>
    </alternativeName>
</protein>